<dbReference type="PANTHER" id="PTHR36435:SF1">
    <property type="entry name" value="CAAX AMINO TERMINAL PROTEASE FAMILY PROTEIN"/>
    <property type="match status" value="1"/>
</dbReference>
<evidence type="ECO:0000313" key="3">
    <source>
        <dbReference type="EMBL" id="MBA9087963.1"/>
    </source>
</evidence>
<reference evidence="3 4" key="1">
    <citation type="submission" date="2020-08" db="EMBL/GenBank/DDBJ databases">
        <title>Genomic Encyclopedia of Type Strains, Phase III (KMG-III): the genomes of soil and plant-associated and newly described type strains.</title>
        <authorList>
            <person name="Whitman W."/>
        </authorList>
    </citation>
    <scope>NUCLEOTIDE SEQUENCE [LARGE SCALE GENOMIC DNA]</scope>
    <source>
        <strain evidence="3 4">CECT 8693</strain>
    </source>
</reference>
<organism evidence="3 4">
    <name type="scientific">Fontibacillus solani</name>
    <dbReference type="NCBI Taxonomy" id="1572857"/>
    <lineage>
        <taxon>Bacteria</taxon>
        <taxon>Bacillati</taxon>
        <taxon>Bacillota</taxon>
        <taxon>Bacilli</taxon>
        <taxon>Bacillales</taxon>
        <taxon>Paenibacillaceae</taxon>
        <taxon>Fontibacillus</taxon>
    </lineage>
</organism>
<feature type="transmembrane region" description="Helical" evidence="1">
    <location>
        <begin position="434"/>
        <end position="457"/>
    </location>
</feature>
<keyword evidence="3" id="KW-0645">Protease</keyword>
<dbReference type="GO" id="GO:0080120">
    <property type="term" value="P:CAAX-box protein maturation"/>
    <property type="evidence" value="ECO:0007669"/>
    <property type="project" value="UniProtKB-ARBA"/>
</dbReference>
<dbReference type="RefSeq" id="WP_182539239.1">
    <property type="nucleotide sequence ID" value="NZ_JACJIP010000039.1"/>
</dbReference>
<feature type="transmembrane region" description="Helical" evidence="1">
    <location>
        <begin position="463"/>
        <end position="481"/>
    </location>
</feature>
<feature type="transmembrane region" description="Helical" evidence="1">
    <location>
        <begin position="238"/>
        <end position="260"/>
    </location>
</feature>
<keyword evidence="1" id="KW-0812">Transmembrane</keyword>
<feature type="transmembrane region" description="Helical" evidence="1">
    <location>
        <begin position="281"/>
        <end position="307"/>
    </location>
</feature>
<evidence type="ECO:0000259" key="2">
    <source>
        <dbReference type="Pfam" id="PF02517"/>
    </source>
</evidence>
<name>A0A7W3XTT2_9BACL</name>
<feature type="transmembrane region" description="Helical" evidence="1">
    <location>
        <begin position="165"/>
        <end position="182"/>
    </location>
</feature>
<dbReference type="Pfam" id="PF02517">
    <property type="entry name" value="Rce1-like"/>
    <property type="match status" value="2"/>
</dbReference>
<comment type="caution">
    <text evidence="3">The sequence shown here is derived from an EMBL/GenBank/DDBJ whole genome shotgun (WGS) entry which is preliminary data.</text>
</comment>
<feature type="transmembrane region" description="Helical" evidence="1">
    <location>
        <begin position="134"/>
        <end position="153"/>
    </location>
</feature>
<dbReference type="InterPro" id="IPR003675">
    <property type="entry name" value="Rce1/LyrA-like_dom"/>
</dbReference>
<protein>
    <submittedName>
        <fullName evidence="3">Membrane protease YdiL (CAAX protease family)</fullName>
    </submittedName>
</protein>
<feature type="domain" description="CAAX prenyl protease 2/Lysostaphin resistance protein A-like" evidence="2">
    <location>
        <begin position="134"/>
        <end position="221"/>
    </location>
</feature>
<gene>
    <name evidence="3" type="ORF">FHR92_004456</name>
</gene>
<accession>A0A7W3XTT2</accession>
<feature type="transmembrane region" description="Helical" evidence="1">
    <location>
        <begin position="188"/>
        <end position="204"/>
    </location>
</feature>
<keyword evidence="1" id="KW-1133">Transmembrane helix</keyword>
<feature type="transmembrane region" description="Helical" evidence="1">
    <location>
        <begin position="366"/>
        <end position="387"/>
    </location>
</feature>
<sequence length="558" mass="63233">MKKQVGSMALKVGLFLGLYLLVFEVQKWVMAHNQTYKKLLEGSVPVWLLINFCTLYLLLLAVYGIRNRITRKEKITFFDAAGFRQLGGKDLLQVSIIAVGCAFVFFGLMKLPFLPQFALDHMKAYVDIFGQAELFIFVLIGVGLAGAFMEEIFFRGLVFNQLRRVLPFAAAYLLQALIYSIFQPNLTISIISFFLALIYGFVYTKTGSVWSTIYIAVFVNVFIVSAKETGMIDSITLGSLLAYLILVVGFGCIISGFLLIAKRPLQTEQASSQPEVKLKPYFVMIGRLGLYLAIYYAVLQPLVYLWYNVLTQIDAIRPWLTDARNSNWGLVLNDFIAIPIYYFIMRRYQKRDLIQVSKFNKISFSSVWKIALLSICMGLWVTSVVKISVVADTFPQFEALFGSLVGGAPFTFIVFLIVHSIYKEVLFRSLVFNELHAVLPVGFAIVGNAFVYGLLFFKLDPALSFYGGLGTIIFVLLYLWYQSLWASVVAEIGLFATYYIARNVFSYFDVAFNWYFVVLIGLCSLAIPPLMYRLWKQKPYSEARTKQTGKIQLEAGGQ</sequence>
<feature type="domain" description="CAAX prenyl protease 2/Lysostaphin resistance protein A-like" evidence="2">
    <location>
        <begin position="409"/>
        <end position="490"/>
    </location>
</feature>
<feature type="transmembrane region" description="Helical" evidence="1">
    <location>
        <begin position="209"/>
        <end position="226"/>
    </location>
</feature>
<dbReference type="PANTHER" id="PTHR36435">
    <property type="entry name" value="SLR1288 PROTEIN"/>
    <property type="match status" value="1"/>
</dbReference>
<dbReference type="Proteomes" id="UP000567067">
    <property type="component" value="Unassembled WGS sequence"/>
</dbReference>
<keyword evidence="4" id="KW-1185">Reference proteome</keyword>
<dbReference type="GO" id="GO:0006508">
    <property type="term" value="P:proteolysis"/>
    <property type="evidence" value="ECO:0007669"/>
    <property type="project" value="UniProtKB-KW"/>
</dbReference>
<evidence type="ECO:0000313" key="4">
    <source>
        <dbReference type="Proteomes" id="UP000567067"/>
    </source>
</evidence>
<feature type="transmembrane region" description="Helical" evidence="1">
    <location>
        <begin position="327"/>
        <end position="345"/>
    </location>
</feature>
<dbReference type="EMBL" id="JACJIP010000039">
    <property type="protein sequence ID" value="MBA9087963.1"/>
    <property type="molecule type" value="Genomic_DNA"/>
</dbReference>
<dbReference type="AlphaFoldDB" id="A0A7W3XTT2"/>
<keyword evidence="3" id="KW-0378">Hydrolase</keyword>
<dbReference type="GO" id="GO:0004175">
    <property type="term" value="F:endopeptidase activity"/>
    <property type="evidence" value="ECO:0007669"/>
    <property type="project" value="UniProtKB-ARBA"/>
</dbReference>
<feature type="transmembrane region" description="Helical" evidence="1">
    <location>
        <begin position="91"/>
        <end position="114"/>
    </location>
</feature>
<feature type="transmembrane region" description="Helical" evidence="1">
    <location>
        <begin position="514"/>
        <end position="535"/>
    </location>
</feature>
<proteinExistence type="predicted"/>
<feature type="transmembrane region" description="Helical" evidence="1">
    <location>
        <begin position="399"/>
        <end position="422"/>
    </location>
</feature>
<keyword evidence="1" id="KW-0472">Membrane</keyword>
<feature type="transmembrane region" description="Helical" evidence="1">
    <location>
        <begin position="47"/>
        <end position="65"/>
    </location>
</feature>
<evidence type="ECO:0000256" key="1">
    <source>
        <dbReference type="SAM" id="Phobius"/>
    </source>
</evidence>
<dbReference type="InterPro" id="IPR052710">
    <property type="entry name" value="CAAX_protease"/>
</dbReference>